<evidence type="ECO:0000313" key="1">
    <source>
        <dbReference type="EMBL" id="MFC5720218.1"/>
    </source>
</evidence>
<sequence length="67" mass="7582">MAHVWASRVRRGDKVCVRGRWREVKEVRPERRGGGNPVVVLLFKDGPAQRMNATARVEMVRGGKGVR</sequence>
<evidence type="ECO:0000313" key="2">
    <source>
        <dbReference type="Proteomes" id="UP001596083"/>
    </source>
</evidence>
<protein>
    <submittedName>
        <fullName evidence="1">Uncharacterized protein</fullName>
    </submittedName>
</protein>
<organism evidence="1 2">
    <name type="scientific">Streptomyces gamaensis</name>
    <dbReference type="NCBI Taxonomy" id="1763542"/>
    <lineage>
        <taxon>Bacteria</taxon>
        <taxon>Bacillati</taxon>
        <taxon>Actinomycetota</taxon>
        <taxon>Actinomycetes</taxon>
        <taxon>Kitasatosporales</taxon>
        <taxon>Streptomycetaceae</taxon>
        <taxon>Streptomyces</taxon>
    </lineage>
</organism>
<proteinExistence type="predicted"/>
<dbReference type="Proteomes" id="UP001596083">
    <property type="component" value="Unassembled WGS sequence"/>
</dbReference>
<dbReference type="RefSeq" id="WP_390315553.1">
    <property type="nucleotide sequence ID" value="NZ_JBHSPB010000004.1"/>
</dbReference>
<keyword evidence="2" id="KW-1185">Reference proteome</keyword>
<gene>
    <name evidence="1" type="ORF">ACFP1Z_08580</name>
</gene>
<name>A0ABW0YXR3_9ACTN</name>
<accession>A0ABW0YXR3</accession>
<dbReference type="EMBL" id="JBHSPB010000004">
    <property type="protein sequence ID" value="MFC5720218.1"/>
    <property type="molecule type" value="Genomic_DNA"/>
</dbReference>
<comment type="caution">
    <text evidence="1">The sequence shown here is derived from an EMBL/GenBank/DDBJ whole genome shotgun (WGS) entry which is preliminary data.</text>
</comment>
<reference evidence="2" key="1">
    <citation type="journal article" date="2019" name="Int. J. Syst. Evol. Microbiol.">
        <title>The Global Catalogue of Microorganisms (GCM) 10K type strain sequencing project: providing services to taxonomists for standard genome sequencing and annotation.</title>
        <authorList>
            <consortium name="The Broad Institute Genomics Platform"/>
            <consortium name="The Broad Institute Genome Sequencing Center for Infectious Disease"/>
            <person name="Wu L."/>
            <person name="Ma J."/>
        </authorList>
    </citation>
    <scope>NUCLEOTIDE SEQUENCE [LARGE SCALE GENOMIC DNA]</scope>
    <source>
        <strain evidence="2">CGMCC 4.7304</strain>
    </source>
</reference>